<evidence type="ECO:0000256" key="2">
    <source>
        <dbReference type="ARBA" id="ARBA00011177"/>
    </source>
</evidence>
<sequence>MALTTVAEKCEAPITRAAAKRRAQSVLVEDKQWATKKRAVLGEITRLTNAVDNVIDLVNNIRGVAPPQKPKLETKKKAVKAARDDEDPQLCGAYAADIYAYLRRMEVEPKRRPLSDYMEKIQKDSINANMRGVLVDWLVEVADEYELLPETLHLAVSYVDKYLSMNVVLRSELQLVGVASIFIASKYEEIDPPNVDELSDITENTFTKQQVIKMEADILLSLKFEMGNPNVRTFLRKFIDLAQESYYKNPNLQFESLIYYLTDLSLVDYKLVKFLPSIIAASAVFLARVIITRSKMNPWCPALQEYTGYKAVDLRECVLIIHDLYLGRRGGSLVAVRDKYKQIKLKCVAKMHCPSQLPHSLFEAVKA</sequence>
<dbReference type="Gene3D" id="1.10.472.10">
    <property type="entry name" value="Cyclin-like"/>
    <property type="match status" value="2"/>
</dbReference>
<dbReference type="EMBL" id="PDCK01000044">
    <property type="protein sequence ID" value="PRQ27785.1"/>
    <property type="molecule type" value="Genomic_DNA"/>
</dbReference>
<dbReference type="GO" id="GO:0051301">
    <property type="term" value="P:cell division"/>
    <property type="evidence" value="ECO:0007669"/>
    <property type="project" value="UniProtKB-KW"/>
</dbReference>
<dbReference type="InterPro" id="IPR048258">
    <property type="entry name" value="Cyclins_cyclin-box"/>
</dbReference>
<dbReference type="InterPro" id="IPR013763">
    <property type="entry name" value="Cyclin-like_dom"/>
</dbReference>
<reference evidence="10 11" key="1">
    <citation type="journal article" date="2018" name="Nat. Genet.">
        <title>The Rosa genome provides new insights in the design of modern roses.</title>
        <authorList>
            <person name="Bendahmane M."/>
        </authorList>
    </citation>
    <scope>NUCLEOTIDE SEQUENCE [LARGE SCALE GENOMIC DNA]</scope>
    <source>
        <strain evidence="11">cv. Old Blush</strain>
    </source>
</reference>
<dbReference type="SMART" id="SM00385">
    <property type="entry name" value="CYCLIN"/>
    <property type="match status" value="2"/>
</dbReference>
<keyword evidence="11" id="KW-1185">Reference proteome</keyword>
<dbReference type="InterPro" id="IPR046965">
    <property type="entry name" value="Cyclin_A/B-like"/>
</dbReference>
<comment type="similarity">
    <text evidence="1">Belongs to the cyclin family. Cyclin AB subfamily.</text>
</comment>
<dbReference type="OMA" id="SINANMR"/>
<dbReference type="AlphaFoldDB" id="A0A2P6Q0T4"/>
<dbReference type="Gramene" id="PRQ27785">
    <property type="protein sequence ID" value="PRQ27785"/>
    <property type="gene ID" value="RchiOBHm_Chr6g0308971"/>
</dbReference>
<keyword evidence="5" id="KW-0131">Cell cycle</keyword>
<dbReference type="STRING" id="74649.A0A2P6Q0T4"/>
<evidence type="ECO:0000313" key="11">
    <source>
        <dbReference type="Proteomes" id="UP000238479"/>
    </source>
</evidence>
<comment type="subunit">
    <text evidence="2">Interacts with the CDC2 protein kinase to form a serine/threonine kinase holoenzyme complex also known as maturation promoting factor (MPF). The cyclin subunit imparts substrate specificity to the complex.</text>
</comment>
<name>A0A2P6Q0T4_ROSCH</name>
<comment type="caution">
    <text evidence="10">The sequence shown here is derived from an EMBL/GenBank/DDBJ whole genome shotgun (WGS) entry which is preliminary data.</text>
</comment>
<accession>A0A2P6Q0T4</accession>
<feature type="domain" description="Cyclin-like" evidence="8">
    <location>
        <begin position="136"/>
        <end position="220"/>
    </location>
</feature>
<dbReference type="Pfam" id="PF02984">
    <property type="entry name" value="Cyclin_C"/>
    <property type="match status" value="1"/>
</dbReference>
<evidence type="ECO:0000256" key="5">
    <source>
        <dbReference type="ARBA" id="ARBA00023306"/>
    </source>
</evidence>
<dbReference type="InterPro" id="IPR004367">
    <property type="entry name" value="Cyclin_C-dom"/>
</dbReference>
<evidence type="ECO:0000256" key="3">
    <source>
        <dbReference type="ARBA" id="ARBA00022618"/>
    </source>
</evidence>
<dbReference type="SMART" id="SM01332">
    <property type="entry name" value="Cyclin_C"/>
    <property type="match status" value="1"/>
</dbReference>
<dbReference type="PIRSF" id="PIRSF001771">
    <property type="entry name" value="Cyclin_A_B_D_E"/>
    <property type="match status" value="1"/>
</dbReference>
<dbReference type="GO" id="GO:0016538">
    <property type="term" value="F:cyclin-dependent protein serine/threonine kinase regulator activity"/>
    <property type="evidence" value="ECO:0007669"/>
    <property type="project" value="InterPro"/>
</dbReference>
<keyword evidence="3" id="KW-0132">Cell division</keyword>
<gene>
    <name evidence="10" type="ORF">RchiOBHm_Chr6g0308971</name>
</gene>
<dbReference type="InterPro" id="IPR036915">
    <property type="entry name" value="Cyclin-like_sf"/>
</dbReference>
<proteinExistence type="inferred from homology"/>
<dbReference type="Pfam" id="PF00134">
    <property type="entry name" value="Cyclin_N"/>
    <property type="match status" value="1"/>
</dbReference>
<protein>
    <recommendedName>
        <fullName evidence="6">B-like cyclin</fullName>
    </recommendedName>
</protein>
<evidence type="ECO:0000259" key="9">
    <source>
        <dbReference type="SMART" id="SM01332"/>
    </source>
</evidence>
<feature type="domain" description="Cyclin C-terminal" evidence="9">
    <location>
        <begin position="229"/>
        <end position="354"/>
    </location>
</feature>
<evidence type="ECO:0000256" key="4">
    <source>
        <dbReference type="ARBA" id="ARBA00023127"/>
    </source>
</evidence>
<feature type="domain" description="Cyclin-like" evidence="8">
    <location>
        <begin position="233"/>
        <end position="323"/>
    </location>
</feature>
<evidence type="ECO:0000256" key="7">
    <source>
        <dbReference type="RuleBase" id="RU000383"/>
    </source>
</evidence>
<keyword evidence="4 7" id="KW-0195">Cyclin</keyword>
<evidence type="ECO:0000313" key="10">
    <source>
        <dbReference type="EMBL" id="PRQ27785.1"/>
    </source>
</evidence>
<evidence type="ECO:0000256" key="6">
    <source>
        <dbReference type="ARBA" id="ARBA00032263"/>
    </source>
</evidence>
<dbReference type="PANTHER" id="PTHR10177">
    <property type="entry name" value="CYCLINS"/>
    <property type="match status" value="1"/>
</dbReference>
<dbReference type="InterPro" id="IPR006671">
    <property type="entry name" value="Cyclin_N"/>
</dbReference>
<dbReference type="Proteomes" id="UP000238479">
    <property type="component" value="Chromosome 6"/>
</dbReference>
<dbReference type="PROSITE" id="PS00292">
    <property type="entry name" value="CYCLINS"/>
    <property type="match status" value="1"/>
</dbReference>
<evidence type="ECO:0000256" key="1">
    <source>
        <dbReference type="ARBA" id="ARBA00006955"/>
    </source>
</evidence>
<dbReference type="OrthoDB" id="5590282at2759"/>
<dbReference type="GO" id="GO:0044772">
    <property type="term" value="P:mitotic cell cycle phase transition"/>
    <property type="evidence" value="ECO:0007669"/>
    <property type="project" value="InterPro"/>
</dbReference>
<evidence type="ECO:0000259" key="8">
    <source>
        <dbReference type="SMART" id="SM00385"/>
    </source>
</evidence>
<dbReference type="FunFam" id="1.10.472.10:FF:000001">
    <property type="entry name" value="G2/mitotic-specific cyclin"/>
    <property type="match status" value="1"/>
</dbReference>
<organism evidence="10 11">
    <name type="scientific">Rosa chinensis</name>
    <name type="common">China rose</name>
    <dbReference type="NCBI Taxonomy" id="74649"/>
    <lineage>
        <taxon>Eukaryota</taxon>
        <taxon>Viridiplantae</taxon>
        <taxon>Streptophyta</taxon>
        <taxon>Embryophyta</taxon>
        <taxon>Tracheophyta</taxon>
        <taxon>Spermatophyta</taxon>
        <taxon>Magnoliopsida</taxon>
        <taxon>eudicotyledons</taxon>
        <taxon>Gunneridae</taxon>
        <taxon>Pentapetalae</taxon>
        <taxon>rosids</taxon>
        <taxon>fabids</taxon>
        <taxon>Rosales</taxon>
        <taxon>Rosaceae</taxon>
        <taxon>Rosoideae</taxon>
        <taxon>Rosoideae incertae sedis</taxon>
        <taxon>Rosa</taxon>
    </lineage>
</organism>
<dbReference type="SUPFAM" id="SSF47954">
    <property type="entry name" value="Cyclin-like"/>
    <property type="match status" value="2"/>
</dbReference>
<dbReference type="InterPro" id="IPR039361">
    <property type="entry name" value="Cyclin"/>
</dbReference>